<proteinExistence type="predicted"/>
<organism evidence="1 2">
    <name type="scientific">Streptomyces turgidiscabies (strain Car8)</name>
    <dbReference type="NCBI Taxonomy" id="698760"/>
    <lineage>
        <taxon>Bacteria</taxon>
        <taxon>Bacillati</taxon>
        <taxon>Actinomycetota</taxon>
        <taxon>Actinomycetes</taxon>
        <taxon>Kitasatosporales</taxon>
        <taxon>Streptomycetaceae</taxon>
        <taxon>Streptomyces</taxon>
    </lineage>
</organism>
<name>L7EZI1_STRT8</name>
<keyword evidence="2" id="KW-1185">Reference proteome</keyword>
<dbReference type="PATRIC" id="fig|698760.3.peg.7337"/>
<sequence>MTVRPTIVEVNYLSPSERHLWWGGLRRARQGSTPVRTDLLPD</sequence>
<gene>
    <name evidence="1" type="ORF">STRTUCAR8_09446</name>
</gene>
<comment type="caution">
    <text evidence="1">The sequence shown here is derived from an EMBL/GenBank/DDBJ whole genome shotgun (WGS) entry which is preliminary data.</text>
</comment>
<reference evidence="1 2" key="1">
    <citation type="journal article" date="2011" name="Plasmid">
        <title>Streptomyces turgidiscabies Car8 contains a modular pathogenicity island that shares virulence genes with other actinobacterial plant pathogens.</title>
        <authorList>
            <person name="Huguet-Tapia J.C."/>
            <person name="Badger J.H."/>
            <person name="Loria R."/>
            <person name="Pettis G.S."/>
        </authorList>
    </citation>
    <scope>NUCLEOTIDE SEQUENCE [LARGE SCALE GENOMIC DNA]</scope>
    <source>
        <strain evidence="1 2">Car8</strain>
    </source>
</reference>
<dbReference type="Proteomes" id="UP000010931">
    <property type="component" value="Unassembled WGS sequence"/>
</dbReference>
<evidence type="ECO:0000313" key="2">
    <source>
        <dbReference type="Proteomes" id="UP000010931"/>
    </source>
</evidence>
<dbReference type="EMBL" id="AEJB01000506">
    <property type="protein sequence ID" value="ELP63760.1"/>
    <property type="molecule type" value="Genomic_DNA"/>
</dbReference>
<evidence type="ECO:0000313" key="1">
    <source>
        <dbReference type="EMBL" id="ELP63760.1"/>
    </source>
</evidence>
<protein>
    <submittedName>
        <fullName evidence="1">Uncharacterized protein</fullName>
    </submittedName>
</protein>
<accession>L7EZI1</accession>
<dbReference type="AlphaFoldDB" id="L7EZI1"/>